<dbReference type="AlphaFoldDB" id="A0A1V3XDD8"/>
<gene>
    <name evidence="2" type="ORF">BZL29_3561</name>
</gene>
<organism evidence="2 3">
    <name type="scientific">Mycobacterium kansasii</name>
    <dbReference type="NCBI Taxonomy" id="1768"/>
    <lineage>
        <taxon>Bacteria</taxon>
        <taxon>Bacillati</taxon>
        <taxon>Actinomycetota</taxon>
        <taxon>Actinomycetes</taxon>
        <taxon>Mycobacteriales</taxon>
        <taxon>Mycobacteriaceae</taxon>
        <taxon>Mycobacterium</taxon>
    </lineage>
</organism>
<accession>A0A1V3XDD8</accession>
<feature type="region of interest" description="Disordered" evidence="1">
    <location>
        <begin position="1"/>
        <end position="26"/>
    </location>
</feature>
<comment type="caution">
    <text evidence="2">The sequence shown here is derived from an EMBL/GenBank/DDBJ whole genome shotgun (WGS) entry which is preliminary data.</text>
</comment>
<evidence type="ECO:0000313" key="2">
    <source>
        <dbReference type="EMBL" id="OOK77108.1"/>
    </source>
</evidence>
<proteinExistence type="predicted"/>
<sequence length="139" mass="14245">MNRHSPTQAAAAVPVGAQRDRQPGGLTRSYLQTGLRRIGRGGDAGGPDALGAAMMLSLSEAAIQTHPGPVMASEPVAPLAPTTVPKSIRPAGVGSPNLGRIWIDIATSWGESVVPGAIWAPLRSVAAAVVMVNDIRRVA</sequence>
<dbReference type="Proteomes" id="UP000188532">
    <property type="component" value="Unassembled WGS sequence"/>
</dbReference>
<reference evidence="2 3" key="1">
    <citation type="submission" date="2017-02" db="EMBL/GenBank/DDBJ databases">
        <title>Complete genome sequences of Mycobacterium kansasii strains isolated from rhesus macaques.</title>
        <authorList>
            <person name="Panda A."/>
            <person name="Nagaraj S."/>
            <person name="Zhao X."/>
            <person name="Tettelin H."/>
            <person name="Detolla L.J."/>
        </authorList>
    </citation>
    <scope>NUCLEOTIDE SEQUENCE [LARGE SCALE GENOMIC DNA]</scope>
    <source>
        <strain evidence="2 3">11-3469</strain>
    </source>
</reference>
<evidence type="ECO:0000313" key="3">
    <source>
        <dbReference type="Proteomes" id="UP000188532"/>
    </source>
</evidence>
<protein>
    <submittedName>
        <fullName evidence="2">Uncharacterized protein</fullName>
    </submittedName>
</protein>
<dbReference type="EMBL" id="MVBN01000003">
    <property type="protein sequence ID" value="OOK77108.1"/>
    <property type="molecule type" value="Genomic_DNA"/>
</dbReference>
<name>A0A1V3XDD8_MYCKA</name>
<evidence type="ECO:0000256" key="1">
    <source>
        <dbReference type="SAM" id="MobiDB-lite"/>
    </source>
</evidence>